<sequence>MVWQDAFTTSIFYMFVSSLRKKVQNVAHTSESHKFLRVLRDGGRLVRNYSQNVDMLEEREGLCTDLLQGPGVRGRFNNRRVSRVHGAGSGGCESVSLHGTLRGLRCALCNTCSDWDAEDRLATTTAGSAPDCPSCSSYSAKRAGNGRRTLAVGRLRPDIVLYGEEHPHANLIGPLVTHDMALRPDVLLIMGTSLRVHGLKVMVKEFAKATHARGGKVVFVNRTKASESTWGDVIDYWVAWDCDQWVLDLKDRREDIWLPQGAAEERRASMGDPSKVLTTNAPNKRPASKRDDKRNGVFLTYKILDQLREVKDSEGRMARRRAYWSGPVRFSAIGISPKKPSPKKLKVKALNVKVPLVKGQQARGPQSKGRTTKQSTRKSHPNPSKKLKTAEPEYLLDRARRQVEHITTAWERLRTIAPGLCPDIPAELRQPLKAFSGNRPIFLTPFAFDSSANNFPNISTDTWPLDKMNLIFSPPNGADTPIQTPAAQENQAPDRKLLHDYDTPASRQANLDGADQGSESEELPAVATMVAKPAVVRTLTARTSAALTPAFTTPLSQAGTIVVDTGSDLVDENTILVDSPCNNHIQRHCSIGALVSSPEEGMMWHDAREDLGVSS</sequence>
<dbReference type="PANTHER" id="PTHR11085">
    <property type="entry name" value="NAD-DEPENDENT PROTEIN DEACYLASE SIRTUIN-5, MITOCHONDRIAL-RELATED"/>
    <property type="match status" value="1"/>
</dbReference>
<keyword evidence="2" id="KW-0808">Transferase</keyword>
<feature type="region of interest" description="Disordered" evidence="5">
    <location>
        <begin position="354"/>
        <end position="393"/>
    </location>
</feature>
<dbReference type="EMBL" id="JAUBYV010000013">
    <property type="protein sequence ID" value="KAK2623511.1"/>
    <property type="molecule type" value="Genomic_DNA"/>
</dbReference>
<dbReference type="GO" id="GO:0046872">
    <property type="term" value="F:metal ion binding"/>
    <property type="evidence" value="ECO:0007669"/>
    <property type="project" value="UniProtKB-KW"/>
</dbReference>
<dbReference type="InterPro" id="IPR026590">
    <property type="entry name" value="Ssirtuin_cat_dom"/>
</dbReference>
<feature type="binding site" evidence="4">
    <location>
        <position position="109"/>
    </location>
    <ligand>
        <name>Zn(2+)</name>
        <dbReference type="ChEBI" id="CHEBI:29105"/>
    </ligand>
</feature>
<accession>A0AAD9STN3</accession>
<keyword evidence="4" id="KW-0479">Metal-binding</keyword>
<evidence type="ECO:0000256" key="1">
    <source>
        <dbReference type="ARBA" id="ARBA00006924"/>
    </source>
</evidence>
<dbReference type="Gene3D" id="3.40.50.1220">
    <property type="entry name" value="TPP-binding domain"/>
    <property type="match status" value="1"/>
</dbReference>
<dbReference type="AlphaFoldDB" id="A0AAD9STN3"/>
<evidence type="ECO:0000256" key="3">
    <source>
        <dbReference type="ARBA" id="ARBA00023027"/>
    </source>
</evidence>
<dbReference type="InterPro" id="IPR003000">
    <property type="entry name" value="Sirtuin"/>
</dbReference>
<evidence type="ECO:0000313" key="8">
    <source>
        <dbReference type="Proteomes" id="UP001285354"/>
    </source>
</evidence>
<feature type="binding site" evidence="4">
    <location>
        <position position="132"/>
    </location>
    <ligand>
        <name>Zn(2+)</name>
        <dbReference type="ChEBI" id="CHEBI:29105"/>
    </ligand>
</feature>
<feature type="active site" description="Proton acceptor" evidence="4">
    <location>
        <position position="98"/>
    </location>
</feature>
<feature type="compositionally biased region" description="Basic residues" evidence="5">
    <location>
        <begin position="375"/>
        <end position="387"/>
    </location>
</feature>
<feature type="binding site" evidence="4">
    <location>
        <position position="106"/>
    </location>
    <ligand>
        <name>Zn(2+)</name>
        <dbReference type="ChEBI" id="CHEBI:29105"/>
    </ligand>
</feature>
<organism evidence="7 8">
    <name type="scientific">Diplocarpon rosae</name>
    <dbReference type="NCBI Taxonomy" id="946125"/>
    <lineage>
        <taxon>Eukaryota</taxon>
        <taxon>Fungi</taxon>
        <taxon>Dikarya</taxon>
        <taxon>Ascomycota</taxon>
        <taxon>Pezizomycotina</taxon>
        <taxon>Leotiomycetes</taxon>
        <taxon>Helotiales</taxon>
        <taxon>Drepanopezizaceae</taxon>
        <taxon>Diplocarpon</taxon>
    </lineage>
</organism>
<comment type="similarity">
    <text evidence="1">Belongs to the sirtuin family. Class I subfamily.</text>
</comment>
<dbReference type="GO" id="GO:0070403">
    <property type="term" value="F:NAD+ binding"/>
    <property type="evidence" value="ECO:0007669"/>
    <property type="project" value="InterPro"/>
</dbReference>
<keyword evidence="8" id="KW-1185">Reference proteome</keyword>
<feature type="binding site" evidence="4">
    <location>
        <position position="135"/>
    </location>
    <ligand>
        <name>Zn(2+)</name>
        <dbReference type="ChEBI" id="CHEBI:29105"/>
    </ligand>
</feature>
<proteinExistence type="inferred from homology"/>
<name>A0AAD9STN3_9HELO</name>
<evidence type="ECO:0000256" key="4">
    <source>
        <dbReference type="PROSITE-ProRule" id="PRU00236"/>
    </source>
</evidence>
<dbReference type="GO" id="GO:0017136">
    <property type="term" value="F:histone deacetylase activity, NAD-dependent"/>
    <property type="evidence" value="ECO:0007669"/>
    <property type="project" value="TreeGrafter"/>
</dbReference>
<evidence type="ECO:0000259" key="6">
    <source>
        <dbReference type="PROSITE" id="PS50305"/>
    </source>
</evidence>
<dbReference type="Pfam" id="PF02146">
    <property type="entry name" value="SIR2"/>
    <property type="match status" value="2"/>
</dbReference>
<dbReference type="PANTHER" id="PTHR11085:SF8">
    <property type="entry name" value="NAD-DEPENDENT HISTONE DEACETYLASE HST3"/>
    <property type="match status" value="1"/>
</dbReference>
<feature type="domain" description="Deacetylase sirtuin-type" evidence="6">
    <location>
        <begin position="1"/>
        <end position="258"/>
    </location>
</feature>
<keyword evidence="4" id="KW-0862">Zinc</keyword>
<dbReference type="PROSITE" id="PS50305">
    <property type="entry name" value="SIRTUIN"/>
    <property type="match status" value="1"/>
</dbReference>
<gene>
    <name evidence="7" type="ORF">QTJ16_007065</name>
</gene>
<dbReference type="GO" id="GO:0005634">
    <property type="term" value="C:nucleus"/>
    <property type="evidence" value="ECO:0007669"/>
    <property type="project" value="TreeGrafter"/>
</dbReference>
<comment type="caution">
    <text evidence="7">The sequence shown here is derived from an EMBL/GenBank/DDBJ whole genome shotgun (WGS) entry which is preliminary data.</text>
</comment>
<keyword evidence="3" id="KW-0520">NAD</keyword>
<protein>
    <recommendedName>
        <fullName evidence="6">Deacetylase sirtuin-type domain-containing protein</fullName>
    </recommendedName>
</protein>
<dbReference type="SUPFAM" id="SSF52467">
    <property type="entry name" value="DHS-like NAD/FAD-binding domain"/>
    <property type="match status" value="1"/>
</dbReference>
<dbReference type="InterPro" id="IPR029035">
    <property type="entry name" value="DHS-like_NAD/FAD-binding_dom"/>
</dbReference>
<feature type="region of interest" description="Disordered" evidence="5">
    <location>
        <begin position="264"/>
        <end position="292"/>
    </location>
</feature>
<reference evidence="7" key="1">
    <citation type="submission" date="2023-06" db="EMBL/GenBank/DDBJ databases">
        <title>Draft genome of Marssonina rosae.</title>
        <authorList>
            <person name="Cheng Q."/>
        </authorList>
    </citation>
    <scope>NUCLEOTIDE SEQUENCE</scope>
    <source>
        <strain evidence="7">R4</strain>
    </source>
</reference>
<evidence type="ECO:0000256" key="2">
    <source>
        <dbReference type="ARBA" id="ARBA00022679"/>
    </source>
</evidence>
<dbReference type="Proteomes" id="UP001285354">
    <property type="component" value="Unassembled WGS sequence"/>
</dbReference>
<dbReference type="InterPro" id="IPR050134">
    <property type="entry name" value="NAD-dep_sirtuin_deacylases"/>
</dbReference>
<evidence type="ECO:0000256" key="5">
    <source>
        <dbReference type="SAM" id="MobiDB-lite"/>
    </source>
</evidence>
<evidence type="ECO:0000313" key="7">
    <source>
        <dbReference type="EMBL" id="KAK2623511.1"/>
    </source>
</evidence>